<evidence type="ECO:0000256" key="2">
    <source>
        <dbReference type="SAM" id="MobiDB-lite"/>
    </source>
</evidence>
<feature type="coiled-coil region" evidence="1">
    <location>
        <begin position="133"/>
        <end position="160"/>
    </location>
</feature>
<reference evidence="4 5" key="1">
    <citation type="journal article" date="2019" name="Nat. Med.">
        <title>A library of human gut bacterial isolates paired with longitudinal multiomics data enables mechanistic microbiome research.</title>
        <authorList>
            <person name="Poyet M."/>
            <person name="Groussin M."/>
            <person name="Gibbons S.M."/>
            <person name="Avila-Pacheco J."/>
            <person name="Jiang X."/>
            <person name="Kearney S.M."/>
            <person name="Perrotta A.R."/>
            <person name="Berdy B."/>
            <person name="Zhao S."/>
            <person name="Lieberman T.D."/>
            <person name="Swanson P.K."/>
            <person name="Smith M."/>
            <person name="Roesemann S."/>
            <person name="Alexander J.E."/>
            <person name="Rich S.A."/>
            <person name="Livny J."/>
            <person name="Vlamakis H."/>
            <person name="Clish C."/>
            <person name="Bullock K."/>
            <person name="Deik A."/>
            <person name="Scott J."/>
            <person name="Pierce K.A."/>
            <person name="Xavier R.J."/>
            <person name="Alm E.J."/>
        </authorList>
    </citation>
    <scope>NUCLEOTIDE SEQUENCE [LARGE SCALE GENOMIC DNA]</scope>
    <source>
        <strain evidence="4 5">BIOML-A163</strain>
    </source>
</reference>
<keyword evidence="3" id="KW-0812">Transmembrane</keyword>
<keyword evidence="1" id="KW-0175">Coiled coil</keyword>
<evidence type="ECO:0000256" key="1">
    <source>
        <dbReference type="SAM" id="Coils"/>
    </source>
</evidence>
<protein>
    <submittedName>
        <fullName evidence="4">Conjugative transposon protein TraM</fullName>
    </submittedName>
</protein>
<accession>A0A5M5BT43</accession>
<name>A0A5M5BT43_BACOV</name>
<keyword evidence="3" id="KW-1133">Transmembrane helix</keyword>
<gene>
    <name evidence="4" type="ORF">F3D71_31005</name>
</gene>
<comment type="caution">
    <text evidence="4">The sequence shown here is derived from an EMBL/GenBank/DDBJ whole genome shotgun (WGS) entry which is preliminary data.</text>
</comment>
<keyword evidence="3" id="KW-0472">Membrane</keyword>
<feature type="transmembrane region" description="Helical" evidence="3">
    <location>
        <begin position="21"/>
        <end position="41"/>
    </location>
</feature>
<feature type="non-terminal residue" evidence="4">
    <location>
        <position position="175"/>
    </location>
</feature>
<dbReference type="AlphaFoldDB" id="A0A5M5BT43"/>
<feature type="compositionally biased region" description="Basic and acidic residues" evidence="2">
    <location>
        <begin position="98"/>
        <end position="115"/>
    </location>
</feature>
<dbReference type="Proteomes" id="UP000323717">
    <property type="component" value="Unassembled WGS sequence"/>
</dbReference>
<feature type="region of interest" description="Disordered" evidence="2">
    <location>
        <begin position="96"/>
        <end position="115"/>
    </location>
</feature>
<proteinExistence type="predicted"/>
<evidence type="ECO:0000256" key="3">
    <source>
        <dbReference type="SAM" id="Phobius"/>
    </source>
</evidence>
<dbReference type="EMBL" id="VWLE01000959">
    <property type="protein sequence ID" value="KAA3932079.1"/>
    <property type="molecule type" value="Genomic_DNA"/>
</dbReference>
<evidence type="ECO:0000313" key="4">
    <source>
        <dbReference type="EMBL" id="KAA3932079.1"/>
    </source>
</evidence>
<organism evidence="4 5">
    <name type="scientific">Bacteroides ovatus</name>
    <dbReference type="NCBI Taxonomy" id="28116"/>
    <lineage>
        <taxon>Bacteria</taxon>
        <taxon>Pseudomonadati</taxon>
        <taxon>Bacteroidota</taxon>
        <taxon>Bacteroidia</taxon>
        <taxon>Bacteroidales</taxon>
        <taxon>Bacteroidaceae</taxon>
        <taxon>Bacteroides</taxon>
    </lineage>
</organism>
<evidence type="ECO:0000313" key="5">
    <source>
        <dbReference type="Proteomes" id="UP000323717"/>
    </source>
</evidence>
<sequence length="175" mass="19903">MYNSIKRCIMKILEKINFRQPKYMLPAILYFPLLGTSYFIFDLFQTETIEIQDKALQTTAFLNPELPGAQIKDDGIGSKYENMAKSWGKIQDYSAVDNIDREEPDKNKEEYESKYTQDDIDLLTEDHQEKAAAAEIASAKTREQEALAELEKALAEARLRGQNATVPPAETDTAN</sequence>